<reference evidence="2 3" key="1">
    <citation type="submission" date="2017-11" db="EMBL/GenBank/DDBJ databases">
        <title>De novo assembly and phasing of dikaryotic genomes from two isolates of Puccinia coronata f. sp. avenae, the causal agent of oat crown rust.</title>
        <authorList>
            <person name="Miller M.E."/>
            <person name="Zhang Y."/>
            <person name="Omidvar V."/>
            <person name="Sperschneider J."/>
            <person name="Schwessinger B."/>
            <person name="Raley C."/>
            <person name="Palmer J.M."/>
            <person name="Garnica D."/>
            <person name="Upadhyaya N."/>
            <person name="Rathjen J."/>
            <person name="Taylor J.M."/>
            <person name="Park R.F."/>
            <person name="Dodds P.N."/>
            <person name="Hirsch C.D."/>
            <person name="Kianian S.F."/>
            <person name="Figueroa M."/>
        </authorList>
    </citation>
    <scope>NUCLEOTIDE SEQUENCE [LARGE SCALE GENOMIC DNA]</scope>
    <source>
        <strain evidence="2">12SD80</strain>
    </source>
</reference>
<accession>A0A2N5UMS2</accession>
<evidence type="ECO:0000256" key="1">
    <source>
        <dbReference type="SAM" id="MobiDB-lite"/>
    </source>
</evidence>
<name>A0A2N5UMS2_9BASI</name>
<dbReference type="AlphaFoldDB" id="A0A2N5UMS2"/>
<comment type="caution">
    <text evidence="2">The sequence shown here is derived from an EMBL/GenBank/DDBJ whole genome shotgun (WGS) entry which is preliminary data.</text>
</comment>
<dbReference type="EMBL" id="PGCI01000119">
    <property type="protein sequence ID" value="PLW39061.1"/>
    <property type="molecule type" value="Genomic_DNA"/>
</dbReference>
<dbReference type="Proteomes" id="UP000235392">
    <property type="component" value="Unassembled WGS sequence"/>
</dbReference>
<evidence type="ECO:0000313" key="3">
    <source>
        <dbReference type="Proteomes" id="UP000235392"/>
    </source>
</evidence>
<proteinExistence type="predicted"/>
<feature type="compositionally biased region" description="Polar residues" evidence="1">
    <location>
        <begin position="37"/>
        <end position="51"/>
    </location>
</feature>
<sequence length="348" mass="40813">MEPISQEGILHTAAPTELNKQPEMEVPPEHLGDLDHQTSPVSEACDTSGNLGHTLGNEKENHLDDDGDDDDDDASRPIRDKTGKPFEVYDWSFLREDPENKKTAQNQRKFLRYLNKCQRKKDKKYGFSISRDQAAPFLTDFSRRYKKLHEFSFDVEAVEQVRNSHFYDILLGISNRRIDLGRYQTFSREIVGKLIRRVRKHLQAANISFIVLSKRVKLIKKFIADVTKISHILIVIVLSLYKEHEQDVLTERQVQEILDFLRDLWFRLERQSAFEGENWAMRVHKTLKADGRFGLKLAGKKEARYRLCRNFVNCWIKHKNMDVKTEDGKMVHEGTFIHLIHKILYFSN</sequence>
<feature type="region of interest" description="Disordered" evidence="1">
    <location>
        <begin position="1"/>
        <end position="81"/>
    </location>
</feature>
<gene>
    <name evidence="2" type="ORF">PCASD_08962</name>
</gene>
<protein>
    <submittedName>
        <fullName evidence="2">Uncharacterized protein</fullName>
    </submittedName>
</protein>
<feature type="compositionally biased region" description="Basic and acidic residues" evidence="1">
    <location>
        <begin position="20"/>
        <end position="36"/>
    </location>
</feature>
<evidence type="ECO:0000313" key="2">
    <source>
        <dbReference type="EMBL" id="PLW39061.1"/>
    </source>
</evidence>
<organism evidence="2 3">
    <name type="scientific">Puccinia coronata f. sp. avenae</name>
    <dbReference type="NCBI Taxonomy" id="200324"/>
    <lineage>
        <taxon>Eukaryota</taxon>
        <taxon>Fungi</taxon>
        <taxon>Dikarya</taxon>
        <taxon>Basidiomycota</taxon>
        <taxon>Pucciniomycotina</taxon>
        <taxon>Pucciniomycetes</taxon>
        <taxon>Pucciniales</taxon>
        <taxon>Pucciniaceae</taxon>
        <taxon>Puccinia</taxon>
    </lineage>
</organism>